<organism evidence="2 3">
    <name type="scientific">Nocardioides aromaticivorans</name>
    <dbReference type="NCBI Taxonomy" id="200618"/>
    <lineage>
        <taxon>Bacteria</taxon>
        <taxon>Bacillati</taxon>
        <taxon>Actinomycetota</taxon>
        <taxon>Actinomycetes</taxon>
        <taxon>Propionibacteriales</taxon>
        <taxon>Nocardioidaceae</taxon>
        <taxon>Nocardioides</taxon>
    </lineage>
</organism>
<dbReference type="Proteomes" id="UP000562045">
    <property type="component" value="Unassembled WGS sequence"/>
</dbReference>
<evidence type="ECO:0000313" key="2">
    <source>
        <dbReference type="EMBL" id="NYI44616.1"/>
    </source>
</evidence>
<gene>
    <name evidence="2" type="ORF">BJ993_001696</name>
</gene>
<accession>A0A7Y9ZGM3</accession>
<dbReference type="EMBL" id="JACBZM010000001">
    <property type="protein sequence ID" value="NYI44616.1"/>
    <property type="molecule type" value="Genomic_DNA"/>
</dbReference>
<dbReference type="InterPro" id="IPR014044">
    <property type="entry name" value="CAP_dom"/>
</dbReference>
<protein>
    <submittedName>
        <fullName evidence="2">Uncharacterized protein YkwD</fullName>
    </submittedName>
</protein>
<dbReference type="PANTHER" id="PTHR31157">
    <property type="entry name" value="SCP DOMAIN-CONTAINING PROTEIN"/>
    <property type="match status" value="1"/>
</dbReference>
<evidence type="ECO:0000313" key="3">
    <source>
        <dbReference type="Proteomes" id="UP000562045"/>
    </source>
</evidence>
<dbReference type="InterPro" id="IPR035940">
    <property type="entry name" value="CAP_sf"/>
</dbReference>
<feature type="domain" description="SCP" evidence="1">
    <location>
        <begin position="72"/>
        <end position="187"/>
    </location>
</feature>
<dbReference type="PANTHER" id="PTHR31157:SF1">
    <property type="entry name" value="SCP DOMAIN-CONTAINING PROTEIN"/>
    <property type="match status" value="1"/>
</dbReference>
<dbReference type="AlphaFoldDB" id="A0A7Y9ZGM3"/>
<dbReference type="SUPFAM" id="SSF55797">
    <property type="entry name" value="PR-1-like"/>
    <property type="match status" value="1"/>
</dbReference>
<proteinExistence type="predicted"/>
<reference evidence="2 3" key="1">
    <citation type="submission" date="2020-07" db="EMBL/GenBank/DDBJ databases">
        <title>Sequencing the genomes of 1000 actinobacteria strains.</title>
        <authorList>
            <person name="Klenk H.-P."/>
        </authorList>
    </citation>
    <scope>NUCLEOTIDE SEQUENCE [LARGE SCALE GENOMIC DNA]</scope>
    <source>
        <strain evidence="2 3">DSM 15131</strain>
    </source>
</reference>
<dbReference type="Pfam" id="PF00188">
    <property type="entry name" value="CAP"/>
    <property type="match status" value="1"/>
</dbReference>
<dbReference type="Gene3D" id="3.40.33.10">
    <property type="entry name" value="CAP"/>
    <property type="match status" value="1"/>
</dbReference>
<dbReference type="CDD" id="cd05379">
    <property type="entry name" value="CAP_bacterial"/>
    <property type="match status" value="1"/>
</dbReference>
<dbReference type="RefSeq" id="WP_179648420.1">
    <property type="nucleotide sequence ID" value="NZ_JACBZM010000001.1"/>
</dbReference>
<evidence type="ECO:0000259" key="1">
    <source>
        <dbReference type="Pfam" id="PF00188"/>
    </source>
</evidence>
<name>A0A7Y9ZGM3_9ACTN</name>
<comment type="caution">
    <text evidence="2">The sequence shown here is derived from an EMBL/GenBank/DDBJ whole genome shotgun (WGS) entry which is preliminary data.</text>
</comment>
<sequence length="191" mass="20065">MRPTALGTLMNKSKLSHAEPRSLGLAPLVVLAALAGLLAGPATPSAVASEATTGPTPTRSTLTLTMEGDAMKAINRARMQSGCPTLKVTTALRVSARRHSARMARQGTLSHRVAGEATLSRRVADSGYAGASMLGEVIALGPTTGSAVVRMWLASSLHRGILLDCRYRDFGAGVVRGGNGRYWWTVDLGRR</sequence>